<feature type="region of interest" description="Disordered" evidence="1">
    <location>
        <begin position="887"/>
        <end position="906"/>
    </location>
</feature>
<reference evidence="2 3" key="1">
    <citation type="journal article" date="2010" name="J. Bacteriol.">
        <title>Biochemical characterization of a novel indole prenyltransferase from Streptomyces sp. SN-593.</title>
        <authorList>
            <person name="Takahashi S."/>
            <person name="Takagi H."/>
            <person name="Toyoda A."/>
            <person name="Uramoto M."/>
            <person name="Nogawa T."/>
            <person name="Ueki M."/>
            <person name="Sakaki Y."/>
            <person name="Osada H."/>
        </authorList>
    </citation>
    <scope>NUCLEOTIDE SEQUENCE [LARGE SCALE GENOMIC DNA]</scope>
    <source>
        <strain evidence="2 3">SN-593</strain>
    </source>
</reference>
<protein>
    <recommendedName>
        <fullName evidence="4">DNA-binding protein</fullName>
    </recommendedName>
</protein>
<reference evidence="2 3" key="4">
    <citation type="journal article" date="2020" name="Sci. Rep.">
        <title>beta-carboline chemical signals induce reveromycin production through a LuxR family regulator in Streptomyces sp. SN-593.</title>
        <authorList>
            <person name="Panthee S."/>
            <person name="Kito N."/>
            <person name="Hayashi T."/>
            <person name="Shimizu T."/>
            <person name="Ishikawa J."/>
            <person name="Hamamoto H."/>
            <person name="Osada H."/>
            <person name="Takahashi S."/>
        </authorList>
    </citation>
    <scope>NUCLEOTIDE SEQUENCE [LARGE SCALE GENOMIC DNA]</scope>
    <source>
        <strain evidence="2 3">SN-593</strain>
    </source>
</reference>
<accession>A0A7U3URC7</accession>
<feature type="region of interest" description="Disordered" evidence="1">
    <location>
        <begin position="1"/>
        <end position="55"/>
    </location>
</feature>
<feature type="compositionally biased region" description="Low complexity" evidence="1">
    <location>
        <begin position="418"/>
        <end position="434"/>
    </location>
</feature>
<dbReference type="RefSeq" id="WP_202233609.1">
    <property type="nucleotide sequence ID" value="NZ_AP018365.1"/>
</dbReference>
<sequence length="1773" mass="187042">MNDGDLLAAGAVLPLDGQPGTGAGTRQGSGRAPASGAAPTSGAAPASGGERPGGTTDVLVARAYAHPVLDGRTVVRLVPEALGEAEDLSLEYLGFAPGFAAEADAAETTAADAGDGAQPADDGASADAGDGTAGTGTAGEPAAAGTAVPVGRVLRQSLGFPAWALVHDPANARHALAVVKEMERLTRLAATRPGHAKDGFSEIGERLDRSVPHFLPTYYEEVARIFLAAESTGYASSYFGKAREAERRHALEIDEERLREVFLEFASAGALSGKTLREQARGLSERLSPETAFTQFRLLCVERATAGLPPHAGLVEDLRRLAKAAGLDAPAEEASLVGELLGTSAIDRAGVSFWKSARTALLTAARDSRAARARLLRLFPAEATNMSDGRAAIDTMWLELLEHSGAFALLAEGPGRPPGADAPDPRGRAATGAETGAGKGAGAEAEADADVPGAAWWFGQWAQFRRRGYRRREERLAAELELVERFAPQLAREGVRVRLTAERGHREVSPDLLDVCLAAGVPVADPHDGVVIDLADWLADDRPGRRDLAAVAADPRFAPLLRSGVEQAASRADGTENLRTLAAHPVLSAAVAGWLADRADDLDRPLGLPLLDRQLSRLAQFGDPRVLATAPAAVDRLTSFDVAPVLARTLRAGVMDELGWPALDAYVARHLDLTAGGQWFELDDAWPALIVAHGTHVAAVGPDAVLDERTLPLPAPNPYSWMRPTVRFVDGQWLIVSGYGDERRAAWSGRPADTFRPGGDPSSPYRGSGSVSLALAGGGRWFGSRPVLPGDTSFAARRPVASDGISHWVLYERHWHEYDPAGAVRGRASLPAFFDSALAEDGAGTRLEESSSYLLPLQPGLEGTPFGSKDGMLGWWVRRDEATATCTAGSVDGSRSPATSGGATPLPPLRLPGGAALHPTVRGSWTQTVTLYGADGVEWGSVDTYGRGGHFASGTDLVPPLWYWHALRPRDEAGSALLRDVTDAQAAALLAAVPDEKSDAAAAVREVLPGISDPRLVKGVASVVGMAAAAARRIALLGERRSRPAQDPSATAEHAGDTVLGEAMRGLIDPVHVGGYPGGGANRQTFTAMDTLRTLNAVTAGTRPERPAPPAEKDGRFPFGDTYHRRRSIDWLTLAGAGVTAAVARAAAPGTPAEQRAALLEFLRTALGLDAEGVNGDGATGAQGTGASVLADPRGRLRLVDITGKKAPNRIGQVMCSGGRSLLVVAFWRDEDQDEEQTWKAVEFAPDGRFGAWEGFTLVEDRVLGTPAPAGPGGTPAESAATAALLAGIAARGPVPYRPEAAARFAERTGADVSLAALLLLGLPGLGGYGKWGLPPAEVLELAELRPNRALTARDALRRLTTADRVRLLAALVPADPSAVDRLWTDGFDPDALADAWLSVRGGRRPVPIELVERAEREGDFGGWIETVVNSEADPALVGRTRQRLDADGHLCADDPRAVLDGNELWRYTGALRWLAYRLPYGHPLRPSLRDTLAALRARLADENLLLDPNLTWSSEGKPVAPALREAYGLPETGGEDADGLVRVGPAIVLTPSRRGAKYEDVWLRSAAVVPGASPEGGPDHPALVLLAGFGGPSNPYTQALRDVLGEDLAAAVAADGPAGAAQDPTHSVPELTEQVARHLGLSPDAAALYLMLLALPDPTDRNVTVWTGWKPARTKRARAELAGTDLVVEAKRARAGRSLFLPGGWLEAKAPALPMESWKQPLFRAGQLEITAQPIPELPVPELFRRAWQRVLDGDPPAFEEFVQRRTGRGRR</sequence>
<reference evidence="2 3" key="2">
    <citation type="journal article" date="2011" name="J. Antibiot.">
        <title>Furaquinocins I and J: novel polyketide isoprenoid hybrid compounds from Streptomyces reveromyceticus SN-593.</title>
        <authorList>
            <person name="Panthee S."/>
            <person name="Takahashi S."/>
            <person name="Takagi H."/>
            <person name="Nogawa T."/>
            <person name="Oowada E."/>
            <person name="Uramoto M."/>
            <person name="Osada H."/>
        </authorList>
    </citation>
    <scope>NUCLEOTIDE SEQUENCE [LARGE SCALE GENOMIC DNA]</scope>
    <source>
        <strain evidence="2 3">SN-593</strain>
    </source>
</reference>
<dbReference type="KEGG" id="arev:RVR_2972"/>
<keyword evidence="3" id="KW-1185">Reference proteome</keyword>
<feature type="region of interest" description="Disordered" evidence="1">
    <location>
        <begin position="106"/>
        <end position="143"/>
    </location>
</feature>
<feature type="region of interest" description="Disordered" evidence="1">
    <location>
        <begin position="411"/>
        <end position="445"/>
    </location>
</feature>
<dbReference type="Proteomes" id="UP000595703">
    <property type="component" value="Chromosome"/>
</dbReference>
<evidence type="ECO:0000313" key="2">
    <source>
        <dbReference type="EMBL" id="BBA97300.1"/>
    </source>
</evidence>
<evidence type="ECO:0000313" key="3">
    <source>
        <dbReference type="Proteomes" id="UP000595703"/>
    </source>
</evidence>
<feature type="compositionally biased region" description="Low complexity" evidence="1">
    <location>
        <begin position="28"/>
        <end position="49"/>
    </location>
</feature>
<dbReference type="EMBL" id="AP018365">
    <property type="protein sequence ID" value="BBA97300.1"/>
    <property type="molecule type" value="Genomic_DNA"/>
</dbReference>
<evidence type="ECO:0008006" key="4">
    <source>
        <dbReference type="Google" id="ProtNLM"/>
    </source>
</evidence>
<proteinExistence type="predicted"/>
<name>A0A7U3URC7_9ACTN</name>
<organism evidence="2 3">
    <name type="scientific">Actinacidiphila reveromycinica</name>
    <dbReference type="NCBI Taxonomy" id="659352"/>
    <lineage>
        <taxon>Bacteria</taxon>
        <taxon>Bacillati</taxon>
        <taxon>Actinomycetota</taxon>
        <taxon>Actinomycetes</taxon>
        <taxon>Kitasatosporales</taxon>
        <taxon>Streptomycetaceae</taxon>
        <taxon>Actinacidiphila</taxon>
    </lineage>
</organism>
<evidence type="ECO:0000256" key="1">
    <source>
        <dbReference type="SAM" id="MobiDB-lite"/>
    </source>
</evidence>
<reference evidence="2 3" key="3">
    <citation type="journal article" date="2011" name="Nat. Chem. Biol.">
        <title>Reveromycin A biosynthesis uses RevG and RevJ for stereospecific spiroacetal formation.</title>
        <authorList>
            <person name="Takahashi S."/>
            <person name="Toyoda A."/>
            <person name="Sekiyama Y."/>
            <person name="Takagi H."/>
            <person name="Nogawa T."/>
            <person name="Uramoto M."/>
            <person name="Suzuki R."/>
            <person name="Koshino H."/>
            <person name="Kumano T."/>
            <person name="Panthee S."/>
            <person name="Dairi T."/>
            <person name="Ishikawa J."/>
            <person name="Ikeda H."/>
            <person name="Sakaki Y."/>
            <person name="Osada H."/>
        </authorList>
    </citation>
    <scope>NUCLEOTIDE SEQUENCE [LARGE SCALE GENOMIC DNA]</scope>
    <source>
        <strain evidence="2 3">SN-593</strain>
    </source>
</reference>
<feature type="compositionally biased region" description="Low complexity" evidence="1">
    <location>
        <begin position="106"/>
        <end position="130"/>
    </location>
</feature>
<gene>
    <name evidence="2" type="ORF">RVR_2972</name>
</gene>